<dbReference type="SUPFAM" id="SSF56281">
    <property type="entry name" value="Metallo-hydrolase/oxidoreductase"/>
    <property type="match status" value="1"/>
</dbReference>
<evidence type="ECO:0000313" key="3">
    <source>
        <dbReference type="EMBL" id="TCS83030.1"/>
    </source>
</evidence>
<sequence>MKVTVLGYQSPFPGANSCGPGYLLEHNHRYYLIDAGSGVLSKLQQYIKFDQLEAVFLSHLHHDHMSDFLVLQYAIQMEFVMKGRTKPLPVYFPQEPKPEASIIPFQHFIQPHHINESTMLQLDDLQISFLQTDHVVPTYAMKFQSGEKTFVYGADSGIYTSFSPFAKQADLLILECTYLEKDRPLTPMGHLSTSDVAKLSRDLQPKKLMVTHFYPEYDPKKIEEELIHAGIHGTLLMPMVGQVIEV</sequence>
<reference evidence="3 4" key="1">
    <citation type="submission" date="2019-03" db="EMBL/GenBank/DDBJ databases">
        <title>Genomic Encyclopedia of Type Strains, Phase IV (KMG-IV): sequencing the most valuable type-strain genomes for metagenomic binning, comparative biology and taxonomic classification.</title>
        <authorList>
            <person name="Goeker M."/>
        </authorList>
    </citation>
    <scope>NUCLEOTIDE SEQUENCE [LARGE SCALE GENOMIC DNA]</scope>
    <source>
        <strain evidence="3 4">DSM 23802</strain>
    </source>
</reference>
<name>A0A4R3KIV8_9BACI</name>
<dbReference type="InterPro" id="IPR036866">
    <property type="entry name" value="RibonucZ/Hydroxyglut_hydro"/>
</dbReference>
<evidence type="ECO:0000256" key="1">
    <source>
        <dbReference type="ARBA" id="ARBA00022833"/>
    </source>
</evidence>
<feature type="domain" description="Metallo-beta-lactamase" evidence="2">
    <location>
        <begin position="18"/>
        <end position="212"/>
    </location>
</feature>
<dbReference type="CDD" id="cd07716">
    <property type="entry name" value="RNaseZ_short-form-like_MBL-fold"/>
    <property type="match status" value="1"/>
</dbReference>
<keyword evidence="1" id="KW-0862">Zinc</keyword>
<dbReference type="Proteomes" id="UP000295788">
    <property type="component" value="Unassembled WGS sequence"/>
</dbReference>
<dbReference type="AlphaFoldDB" id="A0A4R3KIV8"/>
<dbReference type="PANTHER" id="PTHR46018">
    <property type="entry name" value="ZINC PHOSPHODIESTERASE ELAC PROTEIN 1"/>
    <property type="match status" value="1"/>
</dbReference>
<dbReference type="InterPro" id="IPR001279">
    <property type="entry name" value="Metallo-B-lactamas"/>
</dbReference>
<dbReference type="OrthoDB" id="9794898at2"/>
<dbReference type="Pfam" id="PF12706">
    <property type="entry name" value="Lactamase_B_2"/>
    <property type="match status" value="1"/>
</dbReference>
<proteinExistence type="predicted"/>
<dbReference type="PANTHER" id="PTHR46018:SF4">
    <property type="entry name" value="METALLO-HYDROLASE YHFI-RELATED"/>
    <property type="match status" value="1"/>
</dbReference>
<dbReference type="GO" id="GO:0042781">
    <property type="term" value="F:3'-tRNA processing endoribonuclease activity"/>
    <property type="evidence" value="ECO:0007669"/>
    <property type="project" value="TreeGrafter"/>
</dbReference>
<protein>
    <submittedName>
        <fullName evidence="3">Ribonuclease BN (tRNA processing enzyme)</fullName>
    </submittedName>
</protein>
<gene>
    <name evidence="3" type="ORF">EDD72_107114</name>
</gene>
<organism evidence="3 4">
    <name type="scientific">Tepidibacillus fermentans</name>
    <dbReference type="NCBI Taxonomy" id="1281767"/>
    <lineage>
        <taxon>Bacteria</taxon>
        <taxon>Bacillati</taxon>
        <taxon>Bacillota</taxon>
        <taxon>Bacilli</taxon>
        <taxon>Bacillales</taxon>
        <taxon>Bacillaceae</taxon>
        <taxon>Tepidibacillus</taxon>
    </lineage>
</organism>
<dbReference type="EMBL" id="SMAB01000007">
    <property type="protein sequence ID" value="TCS83030.1"/>
    <property type="molecule type" value="Genomic_DNA"/>
</dbReference>
<evidence type="ECO:0000259" key="2">
    <source>
        <dbReference type="SMART" id="SM00849"/>
    </source>
</evidence>
<dbReference type="RefSeq" id="WP_132768463.1">
    <property type="nucleotide sequence ID" value="NZ_SMAB01000007.1"/>
</dbReference>
<comment type="caution">
    <text evidence="3">The sequence shown here is derived from an EMBL/GenBank/DDBJ whole genome shotgun (WGS) entry which is preliminary data.</text>
</comment>
<evidence type="ECO:0000313" key="4">
    <source>
        <dbReference type="Proteomes" id="UP000295788"/>
    </source>
</evidence>
<keyword evidence="4" id="KW-1185">Reference proteome</keyword>
<dbReference type="Gene3D" id="3.60.15.10">
    <property type="entry name" value="Ribonuclease Z/Hydroxyacylglutathione hydrolase-like"/>
    <property type="match status" value="1"/>
</dbReference>
<dbReference type="SMART" id="SM00849">
    <property type="entry name" value="Lactamase_B"/>
    <property type="match status" value="1"/>
</dbReference>
<accession>A0A4R3KIV8</accession>